<dbReference type="InterPro" id="IPR053098">
    <property type="entry name" value="Petuviruses_polyprotein"/>
</dbReference>
<protein>
    <submittedName>
        <fullName evidence="2">MP domain-containing protein</fullName>
    </submittedName>
</protein>
<dbReference type="AlphaFoldDB" id="A0ABD1VWM3"/>
<keyword evidence="3" id="KW-1185">Reference proteome</keyword>
<name>A0ABD1VWM3_9LAMI</name>
<evidence type="ECO:0000256" key="1">
    <source>
        <dbReference type="SAM" id="MobiDB-lite"/>
    </source>
</evidence>
<organism evidence="2 3">
    <name type="scientific">Abeliophyllum distichum</name>
    <dbReference type="NCBI Taxonomy" id="126358"/>
    <lineage>
        <taxon>Eukaryota</taxon>
        <taxon>Viridiplantae</taxon>
        <taxon>Streptophyta</taxon>
        <taxon>Embryophyta</taxon>
        <taxon>Tracheophyta</taxon>
        <taxon>Spermatophyta</taxon>
        <taxon>Magnoliopsida</taxon>
        <taxon>eudicotyledons</taxon>
        <taxon>Gunneridae</taxon>
        <taxon>Pentapetalae</taxon>
        <taxon>asterids</taxon>
        <taxon>lamiids</taxon>
        <taxon>Lamiales</taxon>
        <taxon>Oleaceae</taxon>
        <taxon>Forsythieae</taxon>
        <taxon>Abeliophyllum</taxon>
    </lineage>
</organism>
<dbReference type="Pfam" id="PF01107">
    <property type="entry name" value="MP"/>
    <property type="match status" value="1"/>
</dbReference>
<evidence type="ECO:0000313" key="2">
    <source>
        <dbReference type="EMBL" id="KAL2541641.1"/>
    </source>
</evidence>
<proteinExistence type="predicted"/>
<dbReference type="PANTHER" id="PTHR48435:SF1">
    <property type="entry name" value="POLYPROTEIN"/>
    <property type="match status" value="1"/>
</dbReference>
<accession>A0ABD1VWM3</accession>
<dbReference type="Proteomes" id="UP001604336">
    <property type="component" value="Unassembled WGS sequence"/>
</dbReference>
<evidence type="ECO:0000313" key="3">
    <source>
        <dbReference type="Proteomes" id="UP001604336"/>
    </source>
</evidence>
<dbReference type="InterPro" id="IPR028919">
    <property type="entry name" value="Viral_movement"/>
</dbReference>
<gene>
    <name evidence="2" type="ORF">Adt_02619</name>
</gene>
<feature type="region of interest" description="Disordered" evidence="1">
    <location>
        <begin position="337"/>
        <end position="359"/>
    </location>
</feature>
<comment type="caution">
    <text evidence="2">The sequence shown here is derived from an EMBL/GenBank/DDBJ whole genome shotgun (WGS) entry which is preliminary data.</text>
</comment>
<dbReference type="EMBL" id="JBFOLK010000001">
    <property type="protein sequence ID" value="KAL2541641.1"/>
    <property type="molecule type" value="Genomic_DNA"/>
</dbReference>
<dbReference type="PANTHER" id="PTHR48435">
    <property type="entry name" value="POLYPROTEIN"/>
    <property type="match status" value="1"/>
</dbReference>
<reference evidence="3" key="1">
    <citation type="submission" date="2024-07" db="EMBL/GenBank/DDBJ databases">
        <title>Two chromosome-level genome assemblies of Korean endemic species Abeliophyllum distichum and Forsythia ovata (Oleaceae).</title>
        <authorList>
            <person name="Jang H."/>
        </authorList>
    </citation>
    <scope>NUCLEOTIDE SEQUENCE [LARGE SCALE GENOMIC DNA]</scope>
</reference>
<sequence>MSSENSIFQDNQSLSSFQKSNSSKIDGLYEIAHLPERYTHLHFGAVRFVLTVHGRKGLPTVARLALLDTRYADYQHACIGTVETTLNAGTILVTIFPNFNMPIADPQLLSALKFQIQFVGAVPTGITYGATLHYQMVYRIQNHSLDFVTPQSTEDALFLQMETDHPSCIYVPRQILINELLKLIPDTWLTSYEQHHKNSKNAQPIQSTTHHFRRNSKGQVEIMFKREPTQKKPPCFPTQYAFKKAEENIPIYAFDSEGKPIYVQSEDGHMYWDICSCRKCTRGSRSTRSPSQSSQRKLQMAYEQSSLHVGLFGEPSGKFDYFVTYTPLPSTNERIIPTGWTDDDDDDDHNQVAQEMGLG</sequence>